<keyword evidence="4" id="KW-1185">Reference proteome</keyword>
<reference evidence="4" key="1">
    <citation type="submission" date="2015-09" db="EMBL/GenBank/DDBJ databases">
        <authorList>
            <consortium name="Pathogen Informatics"/>
        </authorList>
    </citation>
    <scope>NUCLEOTIDE SEQUENCE [LARGE SCALE GENOMIC DNA]</scope>
    <source>
        <strain evidence="4">Lake Konstanz</strain>
    </source>
</reference>
<feature type="compositionally biased region" description="Low complexity" evidence="2">
    <location>
        <begin position="710"/>
        <end position="731"/>
    </location>
</feature>
<dbReference type="EMBL" id="CYKH01001106">
    <property type="protein sequence ID" value="CUG83831.1"/>
    <property type="molecule type" value="Genomic_DNA"/>
</dbReference>
<dbReference type="VEuPathDB" id="TriTrypDB:BSAL_87820"/>
<keyword evidence="1" id="KW-0175">Coiled coil</keyword>
<protein>
    <submittedName>
        <fullName evidence="3">Uncharacterized protein</fullName>
    </submittedName>
</protein>
<evidence type="ECO:0000313" key="3">
    <source>
        <dbReference type="EMBL" id="CUG83831.1"/>
    </source>
</evidence>
<feature type="compositionally biased region" description="Basic and acidic residues" evidence="2">
    <location>
        <begin position="19"/>
        <end position="29"/>
    </location>
</feature>
<name>A0A0S4J8E9_BODSA</name>
<feature type="region of interest" description="Disordered" evidence="2">
    <location>
        <begin position="707"/>
        <end position="744"/>
    </location>
</feature>
<evidence type="ECO:0000256" key="2">
    <source>
        <dbReference type="SAM" id="MobiDB-lite"/>
    </source>
</evidence>
<accession>A0A0S4J8E9</accession>
<feature type="compositionally biased region" description="Polar residues" evidence="2">
    <location>
        <begin position="178"/>
        <end position="189"/>
    </location>
</feature>
<feature type="region of interest" description="Disordered" evidence="2">
    <location>
        <begin position="159"/>
        <end position="189"/>
    </location>
</feature>
<organism evidence="3 4">
    <name type="scientific">Bodo saltans</name>
    <name type="common">Flagellated protozoan</name>
    <dbReference type="NCBI Taxonomy" id="75058"/>
    <lineage>
        <taxon>Eukaryota</taxon>
        <taxon>Discoba</taxon>
        <taxon>Euglenozoa</taxon>
        <taxon>Kinetoplastea</taxon>
        <taxon>Metakinetoplastina</taxon>
        <taxon>Eubodonida</taxon>
        <taxon>Bodonidae</taxon>
        <taxon>Bodo</taxon>
    </lineage>
</organism>
<evidence type="ECO:0000313" key="4">
    <source>
        <dbReference type="Proteomes" id="UP000051952"/>
    </source>
</evidence>
<feature type="region of interest" description="Disordered" evidence="2">
    <location>
        <begin position="1"/>
        <end position="89"/>
    </location>
</feature>
<feature type="compositionally biased region" description="Basic and acidic residues" evidence="2">
    <location>
        <begin position="46"/>
        <end position="55"/>
    </location>
</feature>
<feature type="coiled-coil region" evidence="1">
    <location>
        <begin position="405"/>
        <end position="439"/>
    </location>
</feature>
<proteinExistence type="predicted"/>
<sequence length="744" mass="82315">MTEVALVNPMDHVLVRRSPSSEETRRPLDFNETLPMEIDNATAQADHSEEWHKADGVPTSPSQGAASRHHTLPEAAGTPSTTRKRAPPMSLDRYAQLRSMLLNRRQQRNQSHDAILRDTELCNAASHAIEADALPHALSRWSDRYDTLLSALERSPATKSFLTSRTGGSPVGLPKSSAALQDSSPSAVSKSLKPMLDAIDRFEVRRVEYSNVQSLERKLHLAQDQAALRLQSFHDEKLMMEHQLQSVQTETRQHHRRKDQIEGDLIDMQSEETLTEELRNSSATLAQLQTTLETHSAATALAKSTHASNLTALTELTGRCTELQKELQHVMRVTVLDEEEPRSRGRLEAEAAAARQELVTGMLRAAVSVSQMRADQTFERLSTQLSELQRLSSCEQLLPPAGERLAGLRKEREHAAAEIRELNSAMHELDEAIADLATSLPDGVVEAQVSEDEVRIASANVRALELILERRRDVLDAASASEEERREINSWLQGGSAPIPVMFAEVEGAADHLNRYRTLQRQCLLLGNELSSVHTQQREQQEFTSLGLYHTLEDDVADAKEAVQALDDDETSLTVSVEDTLRKETLTNEARVAIVQEESTASAEVDALRDEELSVLAEVASLRVRLLGLQSDESSLVEEERAHQAERHRRYLMSLGVLSSSAQGAPSNDQHAPIVRASVVPRRQLRSREEVLAGASVITVLPSTSHILPPQQRTSTSTGGGSWWWPWSSRGNAPPRPSGGTDNV</sequence>
<evidence type="ECO:0000256" key="1">
    <source>
        <dbReference type="SAM" id="Coils"/>
    </source>
</evidence>
<dbReference type="Proteomes" id="UP000051952">
    <property type="component" value="Unassembled WGS sequence"/>
</dbReference>
<gene>
    <name evidence="3" type="ORF">BSAL_87820</name>
</gene>
<dbReference type="AlphaFoldDB" id="A0A0S4J8E9"/>